<evidence type="ECO:0000313" key="3">
    <source>
        <dbReference type="Proteomes" id="UP000191285"/>
    </source>
</evidence>
<keyword evidence="1" id="KW-0472">Membrane</keyword>
<protein>
    <submittedName>
        <fullName evidence="2">Uncharacterized protein</fullName>
    </submittedName>
</protein>
<dbReference type="EMBL" id="MLKD01000009">
    <property type="protein sequence ID" value="OQE23204.1"/>
    <property type="molecule type" value="Genomic_DNA"/>
</dbReference>
<feature type="transmembrane region" description="Helical" evidence="1">
    <location>
        <begin position="58"/>
        <end position="84"/>
    </location>
</feature>
<sequence>MTSIIASIKDLISSVFEVIFSTITTAFDAVFSVFHFLLSAVTSVFGQVVSTLEDTLGIAAGAAKFVASNIIGLTLIGIGIYAFLNYKSRQGQAVKVGNKKLN</sequence>
<keyword evidence="3" id="KW-1185">Reference proteome</keyword>
<proteinExistence type="predicted"/>
<dbReference type="Proteomes" id="UP000191285">
    <property type="component" value="Unassembled WGS sequence"/>
</dbReference>
<dbReference type="AlphaFoldDB" id="A0A1V6TAW9"/>
<organism evidence="2 3">
    <name type="scientific">Penicillium steckii</name>
    <dbReference type="NCBI Taxonomy" id="303698"/>
    <lineage>
        <taxon>Eukaryota</taxon>
        <taxon>Fungi</taxon>
        <taxon>Dikarya</taxon>
        <taxon>Ascomycota</taxon>
        <taxon>Pezizomycotina</taxon>
        <taxon>Eurotiomycetes</taxon>
        <taxon>Eurotiomycetidae</taxon>
        <taxon>Eurotiales</taxon>
        <taxon>Aspergillaceae</taxon>
        <taxon>Penicillium</taxon>
    </lineage>
</organism>
<gene>
    <name evidence="2" type="ORF">PENSTE_c009G00988</name>
</gene>
<keyword evidence="1" id="KW-1133">Transmembrane helix</keyword>
<evidence type="ECO:0000313" key="2">
    <source>
        <dbReference type="EMBL" id="OQE23204.1"/>
    </source>
</evidence>
<dbReference type="STRING" id="303698.A0A1V6TAW9"/>
<comment type="caution">
    <text evidence="2">The sequence shown here is derived from an EMBL/GenBank/DDBJ whole genome shotgun (WGS) entry which is preliminary data.</text>
</comment>
<keyword evidence="1" id="KW-0812">Transmembrane</keyword>
<reference evidence="3" key="1">
    <citation type="journal article" date="2017" name="Nat. Microbiol.">
        <title>Global analysis of biosynthetic gene clusters reveals vast potential of secondary metabolite production in Penicillium species.</title>
        <authorList>
            <person name="Nielsen J.C."/>
            <person name="Grijseels S."/>
            <person name="Prigent S."/>
            <person name="Ji B."/>
            <person name="Dainat J."/>
            <person name="Nielsen K.F."/>
            <person name="Frisvad J.C."/>
            <person name="Workman M."/>
            <person name="Nielsen J."/>
        </authorList>
    </citation>
    <scope>NUCLEOTIDE SEQUENCE [LARGE SCALE GENOMIC DNA]</scope>
    <source>
        <strain evidence="3">IBT 24891</strain>
    </source>
</reference>
<evidence type="ECO:0000256" key="1">
    <source>
        <dbReference type="SAM" id="Phobius"/>
    </source>
</evidence>
<dbReference type="OrthoDB" id="2561686at2759"/>
<accession>A0A1V6TAW9</accession>
<name>A0A1V6TAW9_9EURO</name>